<accession>A0A124SCF4</accession>
<dbReference type="Proteomes" id="UP000243975">
    <property type="component" value="Unassembled WGS sequence"/>
</dbReference>
<dbReference type="AlphaFoldDB" id="A0A124SCF4"/>
<gene>
    <name evidence="1" type="ORF">Ccrd_004311</name>
</gene>
<protein>
    <submittedName>
        <fullName evidence="1">Uncharacterized protein</fullName>
    </submittedName>
</protein>
<evidence type="ECO:0000313" key="2">
    <source>
        <dbReference type="Proteomes" id="UP000243975"/>
    </source>
</evidence>
<proteinExistence type="predicted"/>
<organism evidence="1 2">
    <name type="scientific">Cynara cardunculus var. scolymus</name>
    <name type="common">Globe artichoke</name>
    <name type="synonym">Cynara scolymus</name>
    <dbReference type="NCBI Taxonomy" id="59895"/>
    <lineage>
        <taxon>Eukaryota</taxon>
        <taxon>Viridiplantae</taxon>
        <taxon>Streptophyta</taxon>
        <taxon>Embryophyta</taxon>
        <taxon>Tracheophyta</taxon>
        <taxon>Spermatophyta</taxon>
        <taxon>Magnoliopsida</taxon>
        <taxon>eudicotyledons</taxon>
        <taxon>Gunneridae</taxon>
        <taxon>Pentapetalae</taxon>
        <taxon>asterids</taxon>
        <taxon>campanulids</taxon>
        <taxon>Asterales</taxon>
        <taxon>Asteraceae</taxon>
        <taxon>Carduoideae</taxon>
        <taxon>Cardueae</taxon>
        <taxon>Carduinae</taxon>
        <taxon>Cynara</taxon>
    </lineage>
</organism>
<name>A0A124SCF4_CYNCS</name>
<feature type="non-terminal residue" evidence="1">
    <location>
        <position position="1"/>
    </location>
</feature>
<comment type="caution">
    <text evidence="1">The sequence shown here is derived from an EMBL/GenBank/DDBJ whole genome shotgun (WGS) entry which is preliminary data.</text>
</comment>
<keyword evidence="2" id="KW-1185">Reference proteome</keyword>
<evidence type="ECO:0000313" key="1">
    <source>
        <dbReference type="EMBL" id="KVH93637.1"/>
    </source>
</evidence>
<sequence>MEDAEAPLEGVVKGTFNSSVSAPTSLSRLMCSNASAANSAINPVARSFPNIGFSRSYCGNEIATLKLFTSLNSKQLHSSPDLIIAYEELKAGFKTAAKQHNK</sequence>
<dbReference type="EMBL" id="LEKV01004675">
    <property type="protein sequence ID" value="KVH93637.1"/>
    <property type="molecule type" value="Genomic_DNA"/>
</dbReference>
<reference evidence="1 2" key="1">
    <citation type="journal article" date="2016" name="Sci. Rep.">
        <title>The genome sequence of the outbreeding globe artichoke constructed de novo incorporating a phase-aware low-pass sequencing strategy of F1 progeny.</title>
        <authorList>
            <person name="Scaglione D."/>
            <person name="Reyes-Chin-Wo S."/>
            <person name="Acquadro A."/>
            <person name="Froenicke L."/>
            <person name="Portis E."/>
            <person name="Beitel C."/>
            <person name="Tirone M."/>
            <person name="Mauro R."/>
            <person name="Lo Monaco A."/>
            <person name="Mauromicale G."/>
            <person name="Faccioli P."/>
            <person name="Cattivelli L."/>
            <person name="Rieseberg L."/>
            <person name="Michelmore R."/>
            <person name="Lanteri S."/>
        </authorList>
    </citation>
    <scope>NUCLEOTIDE SEQUENCE [LARGE SCALE GENOMIC DNA]</scope>
    <source>
        <strain evidence="1">2C</strain>
    </source>
</reference>
<dbReference type="Gramene" id="KVH93637">
    <property type="protein sequence ID" value="KVH93637"/>
    <property type="gene ID" value="Ccrd_004311"/>
</dbReference>